<dbReference type="SUPFAM" id="SSF51658">
    <property type="entry name" value="Xylose isomerase-like"/>
    <property type="match status" value="1"/>
</dbReference>
<sequence>MPQKYYAMDMPFYSSLGVYPFEERCEIVKEVGFDAMHLSVWDGRNWASTAPLAHVGERYGLEVAGVYVVLDLTLGERDPRNSGILTMIETMPEGSTIELAIRSAGPQLTRSDPAGDAPVCAWLRQALAIAQARGSRILLYTHIGFWLDKHDDALRLCEQMAHPNLGMLFTSGNWYMGGGDQLAALLRRALPYIRQVNLAGARRSPLGFMGIATIEPLDVGELDNFAVVALLKRLGYEGYIGYTGWEEGGDAYHKLERSLRMLRDIERRVARHPHWGSHLG</sequence>
<dbReference type="PANTHER" id="PTHR12110">
    <property type="entry name" value="HYDROXYPYRUVATE ISOMERASE"/>
    <property type="match status" value="1"/>
</dbReference>
<dbReference type="PANTHER" id="PTHR12110:SF53">
    <property type="entry name" value="BLR5974 PROTEIN"/>
    <property type="match status" value="1"/>
</dbReference>
<dbReference type="GO" id="GO:0016853">
    <property type="term" value="F:isomerase activity"/>
    <property type="evidence" value="ECO:0007669"/>
    <property type="project" value="UniProtKB-KW"/>
</dbReference>
<dbReference type="RefSeq" id="WP_123068802.1">
    <property type="nucleotide sequence ID" value="NZ_JSAB01000057.1"/>
</dbReference>
<proteinExistence type="predicted"/>
<keyword evidence="2" id="KW-0413">Isomerase</keyword>
<reference evidence="2" key="1">
    <citation type="submission" date="2014-10" db="EMBL/GenBank/DDBJ databases">
        <title>Massilia sp. genome.</title>
        <authorList>
            <person name="Xu B."/>
            <person name="Dai L."/>
            <person name="Huang Z."/>
        </authorList>
    </citation>
    <scope>NUCLEOTIDE SEQUENCE [LARGE SCALE GENOMIC DNA]</scope>
    <source>
        <strain evidence="2">CFS-1</strain>
    </source>
</reference>
<dbReference type="OrthoDB" id="9134306at2"/>
<dbReference type="Pfam" id="PF01261">
    <property type="entry name" value="AP_endonuc_2"/>
    <property type="match status" value="1"/>
</dbReference>
<dbReference type="InterPro" id="IPR036237">
    <property type="entry name" value="Xyl_isomerase-like_sf"/>
</dbReference>
<gene>
    <name evidence="2" type="ORF">NM04_06875</name>
</gene>
<organism evidence="2 3">
    <name type="scientific">Massilia aurea</name>
    <dbReference type="NCBI Taxonomy" id="373040"/>
    <lineage>
        <taxon>Bacteria</taxon>
        <taxon>Pseudomonadati</taxon>
        <taxon>Pseudomonadota</taxon>
        <taxon>Betaproteobacteria</taxon>
        <taxon>Burkholderiales</taxon>
        <taxon>Oxalobacteraceae</taxon>
        <taxon>Telluria group</taxon>
        <taxon>Massilia</taxon>
    </lineage>
</organism>
<keyword evidence="3" id="KW-1185">Reference proteome</keyword>
<dbReference type="InterPro" id="IPR013022">
    <property type="entry name" value="Xyl_isomerase-like_TIM-brl"/>
</dbReference>
<dbReference type="AlphaFoldDB" id="A0A422QN92"/>
<dbReference type="EMBL" id="JSAB01000057">
    <property type="protein sequence ID" value="RNF31504.1"/>
    <property type="molecule type" value="Genomic_DNA"/>
</dbReference>
<comment type="caution">
    <text evidence="2">The sequence shown here is derived from an EMBL/GenBank/DDBJ whole genome shotgun (WGS) entry which is preliminary data.</text>
</comment>
<evidence type="ECO:0000259" key="1">
    <source>
        <dbReference type="Pfam" id="PF01261"/>
    </source>
</evidence>
<name>A0A422QN92_9BURK</name>
<accession>A0A422QN92</accession>
<protein>
    <submittedName>
        <fullName evidence="2">Xylose isomerase</fullName>
    </submittedName>
</protein>
<dbReference type="Proteomes" id="UP000283254">
    <property type="component" value="Unassembled WGS sequence"/>
</dbReference>
<evidence type="ECO:0000313" key="2">
    <source>
        <dbReference type="EMBL" id="RNF31504.1"/>
    </source>
</evidence>
<evidence type="ECO:0000313" key="3">
    <source>
        <dbReference type="Proteomes" id="UP000283254"/>
    </source>
</evidence>
<dbReference type="Gene3D" id="3.20.20.150">
    <property type="entry name" value="Divalent-metal-dependent TIM barrel enzymes"/>
    <property type="match status" value="1"/>
</dbReference>
<dbReference type="InterPro" id="IPR050312">
    <property type="entry name" value="IolE/XylAMocC-like"/>
</dbReference>
<feature type="domain" description="Xylose isomerase-like TIM barrel" evidence="1">
    <location>
        <begin position="26"/>
        <end position="264"/>
    </location>
</feature>